<evidence type="ECO:0000256" key="4">
    <source>
        <dbReference type="ARBA" id="ARBA00022630"/>
    </source>
</evidence>
<protein>
    <recommendedName>
        <fullName evidence="3">FAD:protein FMN transferase</fullName>
        <ecNumber evidence="2">2.7.1.180</ecNumber>
    </recommendedName>
    <alternativeName>
        <fullName evidence="9">Flavin transferase</fullName>
    </alternativeName>
</protein>
<dbReference type="PANTHER" id="PTHR30040:SF2">
    <property type="entry name" value="FAD:PROTEIN FMN TRANSFERASE"/>
    <property type="match status" value="1"/>
</dbReference>
<sequence length="249" mass="25778">MGTVFSFDVRGDTGPRTRTALAAATAWLHHVDEEFSPYRPGSQVSRLARGELTPDDCSPEVREVLRLCADAELRSGGWFSARYAGGLDPTGLVKGWAVERAAAMLHSAGAPAVCVNGGGDVQLHGGPWRVGVADPLRPGAVMTVVEVRDTLAVATSGPAERGCHILDPRTGAPPADALASVTVLARGLTDADAWATAACAMGADRARGWLEDLQGAEAFAVTSDGGTWQTRGFARTRVGETGAASGRTG</sequence>
<evidence type="ECO:0000256" key="9">
    <source>
        <dbReference type="ARBA" id="ARBA00031306"/>
    </source>
</evidence>
<comment type="caution">
    <text evidence="11">The sequence shown here is derived from an EMBL/GenBank/DDBJ whole genome shotgun (WGS) entry which is preliminary data.</text>
</comment>
<dbReference type="EMBL" id="JBITYG010000004">
    <property type="protein sequence ID" value="MFI9102195.1"/>
    <property type="molecule type" value="Genomic_DNA"/>
</dbReference>
<evidence type="ECO:0000256" key="10">
    <source>
        <dbReference type="ARBA" id="ARBA00048540"/>
    </source>
</evidence>
<dbReference type="PANTHER" id="PTHR30040">
    <property type="entry name" value="THIAMINE BIOSYNTHESIS LIPOPROTEIN APBE"/>
    <property type="match status" value="1"/>
</dbReference>
<evidence type="ECO:0000256" key="5">
    <source>
        <dbReference type="ARBA" id="ARBA00022679"/>
    </source>
</evidence>
<dbReference type="InterPro" id="IPR024932">
    <property type="entry name" value="ApbE"/>
</dbReference>
<keyword evidence="7" id="KW-0274">FAD</keyword>
<accession>A0ABW8C9Z5</accession>
<keyword evidence="6" id="KW-0479">Metal-binding</keyword>
<proteinExistence type="predicted"/>
<dbReference type="RefSeq" id="WP_399649945.1">
    <property type="nucleotide sequence ID" value="NZ_JBITYG010000004.1"/>
</dbReference>
<evidence type="ECO:0000256" key="1">
    <source>
        <dbReference type="ARBA" id="ARBA00001946"/>
    </source>
</evidence>
<comment type="catalytic activity">
    <reaction evidence="10">
        <text>L-threonyl-[protein] + FAD = FMN-L-threonyl-[protein] + AMP + H(+)</text>
        <dbReference type="Rhea" id="RHEA:36847"/>
        <dbReference type="Rhea" id="RHEA-COMP:11060"/>
        <dbReference type="Rhea" id="RHEA-COMP:11061"/>
        <dbReference type="ChEBI" id="CHEBI:15378"/>
        <dbReference type="ChEBI" id="CHEBI:30013"/>
        <dbReference type="ChEBI" id="CHEBI:57692"/>
        <dbReference type="ChEBI" id="CHEBI:74257"/>
        <dbReference type="ChEBI" id="CHEBI:456215"/>
        <dbReference type="EC" id="2.7.1.180"/>
    </reaction>
</comment>
<reference evidence="11 12" key="1">
    <citation type="submission" date="2024-10" db="EMBL/GenBank/DDBJ databases">
        <title>The Natural Products Discovery Center: Release of the First 8490 Sequenced Strains for Exploring Actinobacteria Biosynthetic Diversity.</title>
        <authorList>
            <person name="Kalkreuter E."/>
            <person name="Kautsar S.A."/>
            <person name="Yang D."/>
            <person name="Bader C.D."/>
            <person name="Teijaro C.N."/>
            <person name="Fluegel L."/>
            <person name="Davis C.M."/>
            <person name="Simpson J.R."/>
            <person name="Lauterbach L."/>
            <person name="Steele A.D."/>
            <person name="Gui C."/>
            <person name="Meng S."/>
            <person name="Li G."/>
            <person name="Viehrig K."/>
            <person name="Ye F."/>
            <person name="Su P."/>
            <person name="Kiefer A.F."/>
            <person name="Nichols A."/>
            <person name="Cepeda A.J."/>
            <person name="Yan W."/>
            <person name="Fan B."/>
            <person name="Jiang Y."/>
            <person name="Adhikari A."/>
            <person name="Zheng C.-J."/>
            <person name="Schuster L."/>
            <person name="Cowan T.M."/>
            <person name="Smanski M.J."/>
            <person name="Chevrette M.G."/>
            <person name="De Carvalho L.P.S."/>
            <person name="Shen B."/>
        </authorList>
    </citation>
    <scope>NUCLEOTIDE SEQUENCE [LARGE SCALE GENOMIC DNA]</scope>
    <source>
        <strain evidence="11 12">NPDC053399</strain>
    </source>
</reference>
<keyword evidence="5 11" id="KW-0808">Transferase</keyword>
<evidence type="ECO:0000256" key="3">
    <source>
        <dbReference type="ARBA" id="ARBA00016337"/>
    </source>
</evidence>
<dbReference type="Proteomes" id="UP001614394">
    <property type="component" value="Unassembled WGS sequence"/>
</dbReference>
<gene>
    <name evidence="11" type="ORF">ACIGXA_16880</name>
</gene>
<dbReference type="Pfam" id="PF02424">
    <property type="entry name" value="ApbE"/>
    <property type="match status" value="2"/>
</dbReference>
<dbReference type="InterPro" id="IPR003374">
    <property type="entry name" value="ApbE-like_sf"/>
</dbReference>
<name>A0ABW8C9Z5_9ACTN</name>
<evidence type="ECO:0000313" key="11">
    <source>
        <dbReference type="EMBL" id="MFI9102195.1"/>
    </source>
</evidence>
<keyword evidence="4" id="KW-0285">Flavoprotein</keyword>
<evidence type="ECO:0000313" key="12">
    <source>
        <dbReference type="Proteomes" id="UP001614394"/>
    </source>
</evidence>
<evidence type="ECO:0000256" key="6">
    <source>
        <dbReference type="ARBA" id="ARBA00022723"/>
    </source>
</evidence>
<dbReference type="SUPFAM" id="SSF143631">
    <property type="entry name" value="ApbE-like"/>
    <property type="match status" value="1"/>
</dbReference>
<dbReference type="Gene3D" id="3.10.520.10">
    <property type="entry name" value="ApbE-like domains"/>
    <property type="match status" value="2"/>
</dbReference>
<evidence type="ECO:0000256" key="7">
    <source>
        <dbReference type="ARBA" id="ARBA00022827"/>
    </source>
</evidence>
<dbReference type="GO" id="GO:0016740">
    <property type="term" value="F:transferase activity"/>
    <property type="evidence" value="ECO:0007669"/>
    <property type="project" value="UniProtKB-KW"/>
</dbReference>
<evidence type="ECO:0000256" key="8">
    <source>
        <dbReference type="ARBA" id="ARBA00022842"/>
    </source>
</evidence>
<comment type="cofactor">
    <cofactor evidence="1">
        <name>Mg(2+)</name>
        <dbReference type="ChEBI" id="CHEBI:18420"/>
    </cofactor>
</comment>
<keyword evidence="12" id="KW-1185">Reference proteome</keyword>
<evidence type="ECO:0000256" key="2">
    <source>
        <dbReference type="ARBA" id="ARBA00011955"/>
    </source>
</evidence>
<dbReference type="EC" id="2.7.1.180" evidence="2"/>
<keyword evidence="8" id="KW-0460">Magnesium</keyword>
<organism evidence="11 12">
    <name type="scientific">Streptomyces fildesensis</name>
    <dbReference type="NCBI Taxonomy" id="375757"/>
    <lineage>
        <taxon>Bacteria</taxon>
        <taxon>Bacillati</taxon>
        <taxon>Actinomycetota</taxon>
        <taxon>Actinomycetes</taxon>
        <taxon>Kitasatosporales</taxon>
        <taxon>Streptomycetaceae</taxon>
        <taxon>Streptomyces</taxon>
    </lineage>
</organism>